<dbReference type="InterPro" id="IPR029044">
    <property type="entry name" value="Nucleotide-diphossugar_trans"/>
</dbReference>
<name>A0ABS6JY87_9BACI</name>
<dbReference type="PANTHER" id="PTHR42866:SF1">
    <property type="entry name" value="SPORE COAT POLYSACCHARIDE BIOSYNTHESIS PROTEIN SPSF"/>
    <property type="match status" value="1"/>
</dbReference>
<dbReference type="Pfam" id="PF02348">
    <property type="entry name" value="CTP_transf_3"/>
    <property type="match status" value="1"/>
</dbReference>
<reference evidence="1 2" key="1">
    <citation type="submission" date="2021-06" db="EMBL/GenBank/DDBJ databases">
        <title>Bacillus sp. RD4P76, an endophyte from a halophyte.</title>
        <authorList>
            <person name="Sun J.-Q."/>
        </authorList>
    </citation>
    <scope>NUCLEOTIDE SEQUENCE [LARGE SCALE GENOMIC DNA]</scope>
    <source>
        <strain evidence="1 2">JCM 17098</strain>
    </source>
</reference>
<dbReference type="PANTHER" id="PTHR42866">
    <property type="entry name" value="3-DEOXY-MANNO-OCTULOSONATE CYTIDYLYLTRANSFERASE"/>
    <property type="match status" value="1"/>
</dbReference>
<dbReference type="Gene3D" id="3.90.550.10">
    <property type="entry name" value="Spore Coat Polysaccharide Biosynthesis Protein SpsA, Chain A"/>
    <property type="match status" value="1"/>
</dbReference>
<organism evidence="1 2">
    <name type="scientific">Evansella alkalicola</name>
    <dbReference type="NCBI Taxonomy" id="745819"/>
    <lineage>
        <taxon>Bacteria</taxon>
        <taxon>Bacillati</taxon>
        <taxon>Bacillota</taxon>
        <taxon>Bacilli</taxon>
        <taxon>Bacillales</taxon>
        <taxon>Bacillaceae</taxon>
        <taxon>Evansella</taxon>
    </lineage>
</organism>
<dbReference type="Proteomes" id="UP000790580">
    <property type="component" value="Unassembled WGS sequence"/>
</dbReference>
<keyword evidence="2" id="KW-1185">Reference proteome</keyword>
<protein>
    <recommendedName>
        <fullName evidence="3">3-deoxy-manno-octulosonate cytidylyltransferase</fullName>
    </recommendedName>
</protein>
<gene>
    <name evidence="1" type="ORF">KS407_18715</name>
</gene>
<dbReference type="SUPFAM" id="SSF53448">
    <property type="entry name" value="Nucleotide-diphospho-sugar transferases"/>
    <property type="match status" value="1"/>
</dbReference>
<comment type="caution">
    <text evidence="1">The sequence shown here is derived from an EMBL/GenBank/DDBJ whole genome shotgun (WGS) entry which is preliminary data.</text>
</comment>
<proteinExistence type="predicted"/>
<dbReference type="InterPro" id="IPR003329">
    <property type="entry name" value="Cytidylyl_trans"/>
</dbReference>
<evidence type="ECO:0008006" key="3">
    <source>
        <dbReference type="Google" id="ProtNLM"/>
    </source>
</evidence>
<sequence>MKIGLLITARLKSTRLPLKAILPLRNKPVIDLVIDRAKRVEYIDQVVLCTSYHPQDKPLVDRAKVNEIDYFMGDPDDVLMRLYRAATFYGFDYIISITGDNPLFSTHYTHKMIDLIIREKPDYIKVLKLPLGMFTYGVSYSALKTVCEQKQIRDTEIWGEWFEKNQAFNVQNIVADERDQVDARLTLDTEEDYQMLMSLSELLTDDQWYSDRCIVQCLNNNKDLIRINEEVEQKSLSPDEKKRIRQHWKQ</sequence>
<dbReference type="RefSeq" id="WP_088073369.1">
    <property type="nucleotide sequence ID" value="NZ_JAHQCR010000077.1"/>
</dbReference>
<accession>A0ABS6JY87</accession>
<dbReference type="EMBL" id="JAHQCR010000077">
    <property type="protein sequence ID" value="MBU9723453.1"/>
    <property type="molecule type" value="Genomic_DNA"/>
</dbReference>
<evidence type="ECO:0000313" key="2">
    <source>
        <dbReference type="Proteomes" id="UP000790580"/>
    </source>
</evidence>
<evidence type="ECO:0000313" key="1">
    <source>
        <dbReference type="EMBL" id="MBU9723453.1"/>
    </source>
</evidence>